<sequence length="102" mass="11118">MIHVIATVELNPGTRDAFLAEFHKVVPTVLEEAGCIAYTPTVDNQPAIPGQFEVGPDRVVVVEQWESLDALKAHGAAPHMKAYRAAVKPYVRGMELRVLTPA</sequence>
<name>A0A2W5R9Y5_VARPD</name>
<reference evidence="2 3" key="1">
    <citation type="submission" date="2017-08" db="EMBL/GenBank/DDBJ databases">
        <title>Infants hospitalized years apart are colonized by the same room-sourced microbial strains.</title>
        <authorList>
            <person name="Brooks B."/>
            <person name="Olm M.R."/>
            <person name="Firek B.A."/>
            <person name="Baker R."/>
            <person name="Thomas B.C."/>
            <person name="Morowitz M.J."/>
            <person name="Banfield J.F."/>
        </authorList>
    </citation>
    <scope>NUCLEOTIDE SEQUENCE [LARGE SCALE GENOMIC DNA]</scope>
    <source>
        <strain evidence="2">S2_005_003_R2_41</strain>
    </source>
</reference>
<keyword evidence="2" id="KW-0560">Oxidoreductase</keyword>
<evidence type="ECO:0000313" key="3">
    <source>
        <dbReference type="Proteomes" id="UP000249135"/>
    </source>
</evidence>
<dbReference type="PROSITE" id="PS51725">
    <property type="entry name" value="ABM"/>
    <property type="match status" value="1"/>
</dbReference>
<dbReference type="InterPro" id="IPR007138">
    <property type="entry name" value="ABM_dom"/>
</dbReference>
<dbReference type="PANTHER" id="PTHR33336:SF3">
    <property type="entry name" value="ABM DOMAIN-CONTAINING PROTEIN"/>
    <property type="match status" value="1"/>
</dbReference>
<comment type="caution">
    <text evidence="2">The sequence shown here is derived from an EMBL/GenBank/DDBJ whole genome shotgun (WGS) entry which is preliminary data.</text>
</comment>
<evidence type="ECO:0000259" key="1">
    <source>
        <dbReference type="PROSITE" id="PS51725"/>
    </source>
</evidence>
<accession>A0A2W5R9Y5</accession>
<protein>
    <submittedName>
        <fullName evidence="2">Antibiotic biosynthesis monooxygenase</fullName>
    </submittedName>
</protein>
<dbReference type="EMBL" id="QFPP01000568">
    <property type="protein sequence ID" value="PZQ63993.1"/>
    <property type="molecule type" value="Genomic_DNA"/>
</dbReference>
<organism evidence="2 3">
    <name type="scientific">Variovorax paradoxus</name>
    <dbReference type="NCBI Taxonomy" id="34073"/>
    <lineage>
        <taxon>Bacteria</taxon>
        <taxon>Pseudomonadati</taxon>
        <taxon>Pseudomonadota</taxon>
        <taxon>Betaproteobacteria</taxon>
        <taxon>Burkholderiales</taxon>
        <taxon>Comamonadaceae</taxon>
        <taxon>Variovorax</taxon>
    </lineage>
</organism>
<dbReference type="Gene3D" id="3.30.70.100">
    <property type="match status" value="1"/>
</dbReference>
<dbReference type="InterPro" id="IPR050744">
    <property type="entry name" value="AI-2_Isomerase_LsrG"/>
</dbReference>
<dbReference type="Pfam" id="PF03992">
    <property type="entry name" value="ABM"/>
    <property type="match status" value="1"/>
</dbReference>
<dbReference type="SUPFAM" id="SSF54909">
    <property type="entry name" value="Dimeric alpha+beta barrel"/>
    <property type="match status" value="1"/>
</dbReference>
<dbReference type="InterPro" id="IPR011008">
    <property type="entry name" value="Dimeric_a/b-barrel"/>
</dbReference>
<gene>
    <name evidence="2" type="ORF">DI563_27150</name>
</gene>
<proteinExistence type="predicted"/>
<dbReference type="PANTHER" id="PTHR33336">
    <property type="entry name" value="QUINOL MONOOXYGENASE YGIN-RELATED"/>
    <property type="match status" value="1"/>
</dbReference>
<keyword evidence="2" id="KW-0503">Monooxygenase</keyword>
<dbReference type="GO" id="GO:0004497">
    <property type="term" value="F:monooxygenase activity"/>
    <property type="evidence" value="ECO:0007669"/>
    <property type="project" value="UniProtKB-KW"/>
</dbReference>
<evidence type="ECO:0000313" key="2">
    <source>
        <dbReference type="EMBL" id="PZQ63993.1"/>
    </source>
</evidence>
<feature type="domain" description="ABM" evidence="1">
    <location>
        <begin position="2"/>
        <end position="99"/>
    </location>
</feature>
<dbReference type="AlphaFoldDB" id="A0A2W5R9Y5"/>
<dbReference type="Proteomes" id="UP000249135">
    <property type="component" value="Unassembled WGS sequence"/>
</dbReference>
<dbReference type="GO" id="GO:0005829">
    <property type="term" value="C:cytosol"/>
    <property type="evidence" value="ECO:0007669"/>
    <property type="project" value="TreeGrafter"/>
</dbReference>